<comment type="caution">
    <text evidence="1">The sequence shown here is derived from an EMBL/GenBank/DDBJ whole genome shotgun (WGS) entry which is preliminary data.</text>
</comment>
<organism evidence="1 2">
    <name type="scientific">Protopolystoma xenopodis</name>
    <dbReference type="NCBI Taxonomy" id="117903"/>
    <lineage>
        <taxon>Eukaryota</taxon>
        <taxon>Metazoa</taxon>
        <taxon>Spiralia</taxon>
        <taxon>Lophotrochozoa</taxon>
        <taxon>Platyhelminthes</taxon>
        <taxon>Monogenea</taxon>
        <taxon>Polyopisthocotylea</taxon>
        <taxon>Polystomatidea</taxon>
        <taxon>Polystomatidae</taxon>
        <taxon>Protopolystoma</taxon>
    </lineage>
</organism>
<dbReference type="AlphaFoldDB" id="A0A3S4ZZH2"/>
<keyword evidence="2" id="KW-1185">Reference proteome</keyword>
<protein>
    <submittedName>
        <fullName evidence="1">Uncharacterized protein</fullName>
    </submittedName>
</protein>
<gene>
    <name evidence="1" type="ORF">PXEA_LOCUS9254</name>
</gene>
<name>A0A3S4ZZH2_9PLAT</name>
<reference evidence="1" key="1">
    <citation type="submission" date="2018-11" db="EMBL/GenBank/DDBJ databases">
        <authorList>
            <consortium name="Pathogen Informatics"/>
        </authorList>
    </citation>
    <scope>NUCLEOTIDE SEQUENCE</scope>
</reference>
<proteinExistence type="predicted"/>
<sequence length="80" mass="8716">MGTTIKFDLEIRVHEVGLEVLVPRFGMIAIYISAGQINPIGLEGLVGLVGPEDSVGRFDRCDRFCRLGLSGEFGRFGLFG</sequence>
<evidence type="ECO:0000313" key="1">
    <source>
        <dbReference type="EMBL" id="VEL15814.1"/>
    </source>
</evidence>
<evidence type="ECO:0000313" key="2">
    <source>
        <dbReference type="Proteomes" id="UP000784294"/>
    </source>
</evidence>
<dbReference type="Proteomes" id="UP000784294">
    <property type="component" value="Unassembled WGS sequence"/>
</dbReference>
<dbReference type="EMBL" id="CAAALY010026039">
    <property type="protein sequence ID" value="VEL15814.1"/>
    <property type="molecule type" value="Genomic_DNA"/>
</dbReference>
<accession>A0A3S4ZZH2</accession>